<proteinExistence type="predicted"/>
<protein>
    <recommendedName>
        <fullName evidence="3">HNH domain-containing protein</fullName>
    </recommendedName>
</protein>
<gene>
    <name evidence="1" type="ORF">K493DRAFT_318784</name>
</gene>
<comment type="caution">
    <text evidence="1">The sequence shown here is derived from an EMBL/GenBank/DDBJ whole genome shotgun (WGS) entry which is preliminary data.</text>
</comment>
<dbReference type="AlphaFoldDB" id="A0A1Y1XUZ9"/>
<dbReference type="InParanoid" id="A0A1Y1XUZ9"/>
<evidence type="ECO:0000313" key="1">
    <source>
        <dbReference type="EMBL" id="ORX89316.1"/>
    </source>
</evidence>
<sequence length="283" mass="33013">MSAVNSRKPTKLAPRQRDIYENGKVFSIEGKLLFRCSKKRLDWYHSRGLAKYVDANSIQLNFETKGSGRAEDKFYLEDQPNRCVGCGRHDQLTLHHIVPEMYRKYMPECIKSRSSFDLLPVCTACHDGYERFSIQYKKALVENHSAPLEGTGWILHPEHRSVSRAASALIKNRTKIPAGRVEELESIVLNWWRQSHPESVALDNDILNQAVELPDREKSQHFKEHGEIVVEQLMKHAMVTEEGHERWLDLEAFIISWRKHFLQCVQPRYLSPNWSVEQSVYNR</sequence>
<dbReference type="STRING" id="1314790.A0A1Y1XUZ9"/>
<evidence type="ECO:0008006" key="3">
    <source>
        <dbReference type="Google" id="ProtNLM"/>
    </source>
</evidence>
<reference evidence="1 2" key="1">
    <citation type="submission" date="2016-07" db="EMBL/GenBank/DDBJ databases">
        <title>Pervasive Adenine N6-methylation of Active Genes in Fungi.</title>
        <authorList>
            <consortium name="DOE Joint Genome Institute"/>
            <person name="Mondo S.J."/>
            <person name="Dannebaum R.O."/>
            <person name="Kuo R.C."/>
            <person name="Labutti K."/>
            <person name="Haridas S."/>
            <person name="Kuo A."/>
            <person name="Salamov A."/>
            <person name="Ahrendt S.R."/>
            <person name="Lipzen A."/>
            <person name="Sullivan W."/>
            <person name="Andreopoulos W.B."/>
            <person name="Clum A."/>
            <person name="Lindquist E."/>
            <person name="Daum C."/>
            <person name="Ramamoorthy G.K."/>
            <person name="Gryganskyi A."/>
            <person name="Culley D."/>
            <person name="Magnuson J.K."/>
            <person name="James T.Y."/>
            <person name="O'Malley M.A."/>
            <person name="Stajich J.E."/>
            <person name="Spatafora J.W."/>
            <person name="Visel A."/>
            <person name="Grigoriev I.V."/>
        </authorList>
    </citation>
    <scope>NUCLEOTIDE SEQUENCE [LARGE SCALE GENOMIC DNA]</scope>
    <source>
        <strain evidence="1 2">CBS 931.73</strain>
    </source>
</reference>
<accession>A0A1Y1XUZ9</accession>
<dbReference type="Proteomes" id="UP000193498">
    <property type="component" value="Unassembled WGS sequence"/>
</dbReference>
<evidence type="ECO:0000313" key="2">
    <source>
        <dbReference type="Proteomes" id="UP000193498"/>
    </source>
</evidence>
<dbReference type="OrthoDB" id="5511684at2759"/>
<organism evidence="1 2">
    <name type="scientific">Basidiobolus meristosporus CBS 931.73</name>
    <dbReference type="NCBI Taxonomy" id="1314790"/>
    <lineage>
        <taxon>Eukaryota</taxon>
        <taxon>Fungi</taxon>
        <taxon>Fungi incertae sedis</taxon>
        <taxon>Zoopagomycota</taxon>
        <taxon>Entomophthoromycotina</taxon>
        <taxon>Basidiobolomycetes</taxon>
        <taxon>Basidiobolales</taxon>
        <taxon>Basidiobolaceae</taxon>
        <taxon>Basidiobolus</taxon>
    </lineage>
</organism>
<keyword evidence="2" id="KW-1185">Reference proteome</keyword>
<name>A0A1Y1XUZ9_9FUNG</name>
<dbReference type="EMBL" id="MCFE01000457">
    <property type="protein sequence ID" value="ORX89316.1"/>
    <property type="molecule type" value="Genomic_DNA"/>
</dbReference>